<evidence type="ECO:0000259" key="11">
    <source>
        <dbReference type="Pfam" id="PF08541"/>
    </source>
</evidence>
<sequence length="330" mass="36078">MNHAKITGIGFHVPERVVTNQDLEKMMDTSDEWIKERSGITERHWVDEESNASILAIEATKNAMADADITAVDIDLVICATLTSDYFFPGISNQLQHALGMRKIGAFDIKAACSAFIYALSIGDQFIRTDQYKTILVVGAEVQSTALDLSDEGRNISVLFADGAGAAILQTSNNETGILSTHLHSDGKYLKDLWCEAPGTSNNPRLSKKILDEGKHLPYMNGREVFKNAIVRFPQVIQEALDTNNLTIDDVAQIIPHQANNRISEAVARRMGVGMDKVFSNIKNYGNTTAASIPIAMCDARDKGLFGPDDIIILAAFGAGFTWASAAIRW</sequence>
<feature type="domain" description="Beta-ketoacyl-[acyl-carrier-protein] synthase III C-terminal" evidence="11">
    <location>
        <begin position="241"/>
        <end position="330"/>
    </location>
</feature>
<dbReference type="NCBIfam" id="NF006829">
    <property type="entry name" value="PRK09352.1"/>
    <property type="match status" value="1"/>
</dbReference>
<evidence type="ECO:0000259" key="12">
    <source>
        <dbReference type="Pfam" id="PF08545"/>
    </source>
</evidence>
<keyword evidence="4" id="KW-0963">Cytoplasm</keyword>
<dbReference type="EC" id="2.3.1.180" evidence="3"/>
<keyword evidence="10 13" id="KW-0012">Acyltransferase</keyword>
<protein>
    <recommendedName>
        <fullName evidence="3">beta-ketoacyl-[acyl-carrier-protein] synthase III</fullName>
        <ecNumber evidence="3">2.3.1.180</ecNumber>
    </recommendedName>
</protein>
<gene>
    <name evidence="13" type="ORF">MGWOODY_Mmi671</name>
</gene>
<dbReference type="GO" id="GO:0033818">
    <property type="term" value="F:beta-ketoacyl-acyl-carrier-protein synthase III activity"/>
    <property type="evidence" value="ECO:0007669"/>
    <property type="project" value="UniProtKB-EC"/>
</dbReference>
<evidence type="ECO:0000256" key="5">
    <source>
        <dbReference type="ARBA" id="ARBA00022516"/>
    </source>
</evidence>
<evidence type="ECO:0000256" key="7">
    <source>
        <dbReference type="ARBA" id="ARBA00022832"/>
    </source>
</evidence>
<feature type="domain" description="Beta-ketoacyl-[acyl-carrier-protein] synthase III N-terminal" evidence="12">
    <location>
        <begin position="107"/>
        <end position="187"/>
    </location>
</feature>
<dbReference type="InterPro" id="IPR013751">
    <property type="entry name" value="ACP_syn_III_N"/>
</dbReference>
<evidence type="ECO:0000313" key="13">
    <source>
        <dbReference type="EMBL" id="CUV10336.1"/>
    </source>
</evidence>
<proteinExistence type="inferred from homology"/>
<keyword evidence="8" id="KW-0443">Lipid metabolism</keyword>
<evidence type="ECO:0000256" key="9">
    <source>
        <dbReference type="ARBA" id="ARBA00023160"/>
    </source>
</evidence>
<keyword evidence="9" id="KW-0275">Fatty acid biosynthesis</keyword>
<dbReference type="InterPro" id="IPR004655">
    <property type="entry name" value="FabH"/>
</dbReference>
<accession>A0A160VHM8</accession>
<dbReference type="PANTHER" id="PTHR43091">
    <property type="entry name" value="3-OXOACYL-[ACYL-CARRIER-PROTEIN] SYNTHASE"/>
    <property type="match status" value="1"/>
</dbReference>
<evidence type="ECO:0000256" key="8">
    <source>
        <dbReference type="ARBA" id="ARBA00023098"/>
    </source>
</evidence>
<dbReference type="GO" id="GO:0006633">
    <property type="term" value="P:fatty acid biosynthetic process"/>
    <property type="evidence" value="ECO:0007669"/>
    <property type="project" value="UniProtKB-KW"/>
</dbReference>
<dbReference type="SUPFAM" id="SSF53901">
    <property type="entry name" value="Thiolase-like"/>
    <property type="match status" value="1"/>
</dbReference>
<dbReference type="Pfam" id="PF08541">
    <property type="entry name" value="ACP_syn_III_C"/>
    <property type="match status" value="1"/>
</dbReference>
<evidence type="ECO:0000256" key="4">
    <source>
        <dbReference type="ARBA" id="ARBA00022490"/>
    </source>
</evidence>
<evidence type="ECO:0000256" key="6">
    <source>
        <dbReference type="ARBA" id="ARBA00022679"/>
    </source>
</evidence>
<evidence type="ECO:0000256" key="2">
    <source>
        <dbReference type="ARBA" id="ARBA00008642"/>
    </source>
</evidence>
<evidence type="ECO:0000256" key="3">
    <source>
        <dbReference type="ARBA" id="ARBA00012333"/>
    </source>
</evidence>
<keyword evidence="5" id="KW-0444">Lipid biosynthesis</keyword>
<keyword evidence="7" id="KW-0276">Fatty acid metabolism</keyword>
<dbReference type="HAMAP" id="MF_01815">
    <property type="entry name" value="FabH"/>
    <property type="match status" value="1"/>
</dbReference>
<dbReference type="CDD" id="cd00830">
    <property type="entry name" value="KAS_III"/>
    <property type="match status" value="1"/>
</dbReference>
<evidence type="ECO:0000256" key="10">
    <source>
        <dbReference type="ARBA" id="ARBA00023315"/>
    </source>
</evidence>
<dbReference type="InterPro" id="IPR016039">
    <property type="entry name" value="Thiolase-like"/>
</dbReference>
<evidence type="ECO:0000256" key="1">
    <source>
        <dbReference type="ARBA" id="ARBA00005194"/>
    </source>
</evidence>
<name>A0A160VHM8_9ZZZZ</name>
<dbReference type="NCBIfam" id="TIGR00747">
    <property type="entry name" value="fabH"/>
    <property type="match status" value="1"/>
</dbReference>
<reference evidence="13" key="1">
    <citation type="submission" date="2015-10" db="EMBL/GenBank/DDBJ databases">
        <authorList>
            <person name="Gilbert D.G."/>
        </authorList>
    </citation>
    <scope>NUCLEOTIDE SEQUENCE</scope>
</reference>
<organism evidence="13">
    <name type="scientific">hydrothermal vent metagenome</name>
    <dbReference type="NCBI Taxonomy" id="652676"/>
    <lineage>
        <taxon>unclassified sequences</taxon>
        <taxon>metagenomes</taxon>
        <taxon>ecological metagenomes</taxon>
    </lineage>
</organism>
<dbReference type="Gene3D" id="3.40.47.10">
    <property type="match status" value="1"/>
</dbReference>
<dbReference type="InterPro" id="IPR013747">
    <property type="entry name" value="ACP_syn_III_C"/>
</dbReference>
<comment type="pathway">
    <text evidence="1">Lipid metabolism; fatty acid biosynthesis.</text>
</comment>
<dbReference type="GO" id="GO:0004315">
    <property type="term" value="F:3-oxoacyl-[acyl-carrier-protein] synthase activity"/>
    <property type="evidence" value="ECO:0007669"/>
    <property type="project" value="InterPro"/>
</dbReference>
<comment type="similarity">
    <text evidence="2">Belongs to the thiolase-like superfamily. FabH family.</text>
</comment>
<dbReference type="EMBL" id="FAXC01000403">
    <property type="protein sequence ID" value="CUV10336.1"/>
    <property type="molecule type" value="Genomic_DNA"/>
</dbReference>
<dbReference type="Pfam" id="PF08545">
    <property type="entry name" value="ACP_syn_III"/>
    <property type="match status" value="1"/>
</dbReference>
<dbReference type="PANTHER" id="PTHR43091:SF2">
    <property type="entry name" value="BETA-KETOACYL-[ACYL-CARRIER-PROTEIN] SYNTHASE III 2"/>
    <property type="match status" value="1"/>
</dbReference>
<keyword evidence="6 13" id="KW-0808">Transferase</keyword>
<dbReference type="AlphaFoldDB" id="A0A160VHM8"/>
<dbReference type="FunFam" id="3.40.47.10:FF:000004">
    <property type="entry name" value="3-oxoacyl-[acyl-carrier-protein] synthase 3"/>
    <property type="match status" value="1"/>
</dbReference>